<comment type="caution">
    <text evidence="3">The sequence shown here is derived from an EMBL/GenBank/DDBJ whole genome shotgun (WGS) entry which is preliminary data.</text>
</comment>
<dbReference type="RefSeq" id="WP_279529827.1">
    <property type="nucleotide sequence ID" value="NZ_CP122312.1"/>
</dbReference>
<keyword evidence="4" id="KW-1185">Reference proteome</keyword>
<accession>A0ABD5Z429</accession>
<dbReference type="AlphaFoldDB" id="A0ABD5Z429"/>
<evidence type="ECO:0000313" key="4">
    <source>
        <dbReference type="Proteomes" id="UP001596447"/>
    </source>
</evidence>
<evidence type="ECO:0000256" key="1">
    <source>
        <dbReference type="SAM" id="MobiDB-lite"/>
    </source>
</evidence>
<dbReference type="Proteomes" id="UP001596447">
    <property type="component" value="Unassembled WGS sequence"/>
</dbReference>
<name>A0ABD5Z429_9EURY</name>
<sequence>MSTLDDDLERAREILDRDDLDGFFAGAVHDDELDYAFGHTFTDRETTGMQALSLLALHLRAVSEEAGVPPEQVAEDAAGLAERFEE</sequence>
<evidence type="ECO:0000259" key="2">
    <source>
        <dbReference type="Pfam" id="PF26418"/>
    </source>
</evidence>
<dbReference type="EMBL" id="JBHTAR010000011">
    <property type="protein sequence ID" value="MFC7199905.1"/>
    <property type="molecule type" value="Genomic_DNA"/>
</dbReference>
<feature type="domain" description="DUF8113" evidence="2">
    <location>
        <begin position="5"/>
        <end position="85"/>
    </location>
</feature>
<dbReference type="InterPro" id="IPR058426">
    <property type="entry name" value="DUF8113"/>
</dbReference>
<protein>
    <recommendedName>
        <fullName evidence="2">DUF8113 domain-containing protein</fullName>
    </recommendedName>
</protein>
<reference evidence="3 4" key="1">
    <citation type="journal article" date="2019" name="Int. J. Syst. Evol. Microbiol.">
        <title>The Global Catalogue of Microorganisms (GCM) 10K type strain sequencing project: providing services to taxonomists for standard genome sequencing and annotation.</title>
        <authorList>
            <consortium name="The Broad Institute Genomics Platform"/>
            <consortium name="The Broad Institute Genome Sequencing Center for Infectious Disease"/>
            <person name="Wu L."/>
            <person name="Ma J."/>
        </authorList>
    </citation>
    <scope>NUCLEOTIDE SEQUENCE [LARGE SCALE GENOMIC DNA]</scope>
    <source>
        <strain evidence="3 4">XZGYJ-43</strain>
    </source>
</reference>
<evidence type="ECO:0000313" key="3">
    <source>
        <dbReference type="EMBL" id="MFC7199905.1"/>
    </source>
</evidence>
<feature type="region of interest" description="Disordered" evidence="1">
    <location>
        <begin position="66"/>
        <end position="86"/>
    </location>
</feature>
<organism evidence="3 4">
    <name type="scientific">Halospeciosus flavus</name>
    <dbReference type="NCBI Taxonomy" id="3032283"/>
    <lineage>
        <taxon>Archaea</taxon>
        <taxon>Methanobacteriati</taxon>
        <taxon>Methanobacteriota</taxon>
        <taxon>Stenosarchaea group</taxon>
        <taxon>Halobacteria</taxon>
        <taxon>Halobacteriales</taxon>
        <taxon>Halobacteriaceae</taxon>
        <taxon>Halospeciosus</taxon>
    </lineage>
</organism>
<dbReference type="Pfam" id="PF26418">
    <property type="entry name" value="DUF8113"/>
    <property type="match status" value="1"/>
</dbReference>
<proteinExistence type="predicted"/>
<gene>
    <name evidence="3" type="ORF">ACFQJ9_10880</name>
</gene>